<dbReference type="GO" id="GO:0005768">
    <property type="term" value="C:endosome"/>
    <property type="evidence" value="ECO:0007669"/>
    <property type="project" value="TreeGrafter"/>
</dbReference>
<dbReference type="PANTHER" id="PTHR23030">
    <property type="entry name" value="PCD6 INTERACTING PROTEIN-RELATED"/>
    <property type="match status" value="1"/>
</dbReference>
<dbReference type="AlphaFoldDB" id="A0A642UCL5"/>
<dbReference type="CDD" id="cd09241">
    <property type="entry name" value="BRO1_ScRim20-like"/>
    <property type="match status" value="1"/>
</dbReference>
<evidence type="ECO:0000256" key="1">
    <source>
        <dbReference type="ARBA" id="ARBA00038154"/>
    </source>
</evidence>
<dbReference type="Pfam" id="PF13949">
    <property type="entry name" value="ALIX_LYPXL_bnd"/>
    <property type="match status" value="1"/>
</dbReference>
<dbReference type="EMBL" id="SWFT01000163">
    <property type="protein sequence ID" value="KAA8896741.1"/>
    <property type="molecule type" value="Genomic_DNA"/>
</dbReference>
<dbReference type="PROSITE" id="PS51180">
    <property type="entry name" value="BRO1"/>
    <property type="match status" value="1"/>
</dbReference>
<dbReference type="InterPro" id="IPR004328">
    <property type="entry name" value="BRO1_dom"/>
</dbReference>
<dbReference type="Gene3D" id="1.20.140.50">
    <property type="entry name" value="alix/aip1 like domains"/>
    <property type="match status" value="1"/>
</dbReference>
<organism evidence="3 4">
    <name type="scientific">Diutina rugosa</name>
    <name type="common">Yeast</name>
    <name type="synonym">Candida rugosa</name>
    <dbReference type="NCBI Taxonomy" id="5481"/>
    <lineage>
        <taxon>Eukaryota</taxon>
        <taxon>Fungi</taxon>
        <taxon>Dikarya</taxon>
        <taxon>Ascomycota</taxon>
        <taxon>Saccharomycotina</taxon>
        <taxon>Pichiomycetes</taxon>
        <taxon>Debaryomycetaceae</taxon>
        <taxon>Diutina</taxon>
    </lineage>
</organism>
<name>A0A642UCL5_DIURU</name>
<proteinExistence type="inferred from homology"/>
<sequence>MSTNLIQVPLKHTAAIDLGAGLRHVIDKDYFQPSSLFASDLQTVTATRDVVAEFSDSKVDFKSPEVISQYLQILDALARKFPDDGIEFGWSSTIGHGRSALEAVHSIHTERMNAVYQLGAIYCALALKESRYTEDGLKKSCNYFQLAAGTWQYLQGMVEATPNRAPRECDSNTLECLEQLMMAQAQECIWQTAVANELKDSVIARLSMQASLYYQKAFEKGTQSPQIILEWLNHMRVKQYHFAAAAHLRMSNVALQSQQYGQQVAHLKVAAAKCAQAFKHKRYVNSFVIEDLSGLDTVIKDTLSAAEKENDLIYLQVVPSESDLKPIVGTNMVAPVVPEILKQGSSEEKLFADLLPYMILQVAQAFRERQDDFVVAEITNPINQANQKMLQFLNERNLPASIDAIQQPENLPDSLLQHAWDIKQRGGVEATDKKIAEVAELAFKSEQLVRECRGRLDMDESEDRQLVSMYGQRTRPPMEVAAQDIIGKLEKLDSYLSQAKVGDAHLRQSYATMKVDLEVYSGPQEQLQQVIPDSKYVALDSQVTMTIRTLRELLTQVDNLKAESSKLADEVEIRGRDHNILPKIIEQYKRDKSAAYNDDGSFNERVFEPVYEEHLRMYNPDLEHVHNLIQRQRQLQEQISNAYADFTTIWADRSSESQTRREKVLSHFESVYISYIELLGHLEEGSKFYCDFLVKGTAVVQECEQFLARRRVEAQEMEARNQHGMFPGVWRSPTAPE</sequence>
<dbReference type="Proteomes" id="UP000449547">
    <property type="component" value="Unassembled WGS sequence"/>
</dbReference>
<accession>A0A642UCL5</accession>
<feature type="domain" description="BRO1" evidence="2">
    <location>
        <begin position="4"/>
        <end position="389"/>
    </location>
</feature>
<keyword evidence="4" id="KW-1185">Reference proteome</keyword>
<comment type="caution">
    <text evidence="3">The sequence shown here is derived from an EMBL/GenBank/DDBJ whole genome shotgun (WGS) entry which is preliminary data.</text>
</comment>
<dbReference type="GeneID" id="54784404"/>
<dbReference type="Pfam" id="PF03097">
    <property type="entry name" value="BRO1"/>
    <property type="match status" value="1"/>
</dbReference>
<dbReference type="Gene3D" id="1.20.120.560">
    <property type="entry name" value="alix/aip1 in complex with the ypdl late domain"/>
    <property type="match status" value="1"/>
</dbReference>
<evidence type="ECO:0000313" key="4">
    <source>
        <dbReference type="Proteomes" id="UP000449547"/>
    </source>
</evidence>
<evidence type="ECO:0000259" key="2">
    <source>
        <dbReference type="PROSITE" id="PS51180"/>
    </source>
</evidence>
<dbReference type="OrthoDB" id="64867at2759"/>
<dbReference type="InterPro" id="IPR038499">
    <property type="entry name" value="BRO1_sf"/>
</dbReference>
<dbReference type="PANTHER" id="PTHR23030:SF39">
    <property type="entry name" value="PROGRAMMED CELL DEATH 6-INTERACTING PROTEIN"/>
    <property type="match status" value="1"/>
</dbReference>
<dbReference type="CDD" id="cd08915">
    <property type="entry name" value="V_Alix_like"/>
    <property type="match status" value="1"/>
</dbReference>
<comment type="similarity">
    <text evidence="1">Belongs to the palA/RIM20 family.</text>
</comment>
<dbReference type="RefSeq" id="XP_034009601.1">
    <property type="nucleotide sequence ID" value="XM_034158770.1"/>
</dbReference>
<dbReference type="SMART" id="SM01041">
    <property type="entry name" value="BRO1"/>
    <property type="match status" value="1"/>
</dbReference>
<dbReference type="Gene3D" id="1.25.40.280">
    <property type="entry name" value="alix/aip1 like domains"/>
    <property type="match status" value="1"/>
</dbReference>
<dbReference type="InterPro" id="IPR025304">
    <property type="entry name" value="ALIX_V_dom"/>
</dbReference>
<evidence type="ECO:0000313" key="3">
    <source>
        <dbReference type="EMBL" id="KAA8896741.1"/>
    </source>
</evidence>
<dbReference type="VEuPathDB" id="FungiDB:DIURU_005753"/>
<gene>
    <name evidence="3" type="ORF">DIURU_005753</name>
</gene>
<protein>
    <recommendedName>
        <fullName evidence="2">BRO1 domain-containing protein</fullName>
    </recommendedName>
</protein>
<reference evidence="3 4" key="1">
    <citation type="submission" date="2019-07" db="EMBL/GenBank/DDBJ databases">
        <title>Genome assembly of two rare yeast pathogens: Diutina rugosa and Trichomonascus ciferrii.</title>
        <authorList>
            <person name="Mixao V."/>
            <person name="Saus E."/>
            <person name="Hansen A."/>
            <person name="Lass-Flor C."/>
            <person name="Gabaldon T."/>
        </authorList>
    </citation>
    <scope>NUCLEOTIDE SEQUENCE [LARGE SCALE GENOMIC DNA]</scope>
    <source>
        <strain evidence="3 4">CBS 613</strain>
    </source>
</reference>
<dbReference type="OMA" id="VSHAEEM"/>